<keyword evidence="3" id="KW-1185">Reference proteome</keyword>
<dbReference type="SMART" id="SM00460">
    <property type="entry name" value="TGc"/>
    <property type="match status" value="1"/>
</dbReference>
<dbReference type="Gene3D" id="3.10.620.30">
    <property type="match status" value="1"/>
</dbReference>
<dbReference type="Pfam" id="PF01841">
    <property type="entry name" value="Transglut_core"/>
    <property type="match status" value="1"/>
</dbReference>
<dbReference type="PANTHER" id="PTHR38339:SF1">
    <property type="entry name" value="TRANSGLUTAMINASE-LIKE DOMAIN-CONTAINING PROTEIN"/>
    <property type="match status" value="1"/>
</dbReference>
<dbReference type="InterPro" id="IPR038765">
    <property type="entry name" value="Papain-like_cys_pep_sf"/>
</dbReference>
<name>A0A327KDN6_9BRAD</name>
<comment type="caution">
    <text evidence="2">The sequence shown here is derived from an EMBL/GenBank/DDBJ whole genome shotgun (WGS) entry which is preliminary data.</text>
</comment>
<feature type="domain" description="Transglutaminase-like" evidence="1">
    <location>
        <begin position="161"/>
        <end position="236"/>
    </location>
</feature>
<protein>
    <submittedName>
        <fullName evidence="2">Transglutaminase</fullName>
    </submittedName>
</protein>
<dbReference type="Proteomes" id="UP000249130">
    <property type="component" value="Unassembled WGS sequence"/>
</dbReference>
<dbReference type="AlphaFoldDB" id="A0A327KDN6"/>
<evidence type="ECO:0000259" key="1">
    <source>
        <dbReference type="SMART" id="SM00460"/>
    </source>
</evidence>
<gene>
    <name evidence="2" type="ORF">CH341_30880</name>
</gene>
<organism evidence="2 3">
    <name type="scientific">Rhodoplanes roseus</name>
    <dbReference type="NCBI Taxonomy" id="29409"/>
    <lineage>
        <taxon>Bacteria</taxon>
        <taxon>Pseudomonadati</taxon>
        <taxon>Pseudomonadota</taxon>
        <taxon>Alphaproteobacteria</taxon>
        <taxon>Hyphomicrobiales</taxon>
        <taxon>Nitrobacteraceae</taxon>
        <taxon>Rhodoplanes</taxon>
    </lineage>
</organism>
<evidence type="ECO:0000313" key="2">
    <source>
        <dbReference type="EMBL" id="RAI35482.1"/>
    </source>
</evidence>
<reference evidence="2 3" key="1">
    <citation type="submission" date="2017-07" db="EMBL/GenBank/DDBJ databases">
        <title>Draft Genome Sequences of Select Purple Nonsulfur Bacteria.</title>
        <authorList>
            <person name="Lasarre B."/>
            <person name="Mckinlay J.B."/>
        </authorList>
    </citation>
    <scope>NUCLEOTIDE SEQUENCE [LARGE SCALE GENOMIC DNA]</scope>
    <source>
        <strain evidence="2 3">DSM 5909</strain>
    </source>
</reference>
<dbReference type="SUPFAM" id="SSF54001">
    <property type="entry name" value="Cysteine proteinases"/>
    <property type="match status" value="1"/>
</dbReference>
<dbReference type="InterPro" id="IPR002931">
    <property type="entry name" value="Transglutaminase-like"/>
</dbReference>
<dbReference type="EMBL" id="NPEX01000546">
    <property type="protein sequence ID" value="RAI35482.1"/>
    <property type="molecule type" value="Genomic_DNA"/>
</dbReference>
<sequence>MTTRLEIARPEGRMQAWVPVPSVNEAAWFRSLDSTFTSNGKATMVRDPKYGAGMVHVEWTAGEAAPFVEVTSTVATRDRAVDFSTPGRPAPLSAAERTLYTEGTDLIPVDGIVKETATKITAGAGDDVAKARAIYEWIVENTFRDARTRGCGIGDIAAMLKTGHLGGKCADLNALYVGLARAAGLPARDVYGIRLAPSAFGYKSLGAGSEVITKAQHCRAEVWLEAFGWVPVDPADVRKVMLEEPPTNLGLADPKVAAARKTLFGAWETNWLAYNVAHDLALPGAQGPRVGFLMYPQAETASQGLDCLDPDGLRYVIRAKETTAA</sequence>
<proteinExistence type="predicted"/>
<accession>A0A327KDN6</accession>
<evidence type="ECO:0000313" key="3">
    <source>
        <dbReference type="Proteomes" id="UP000249130"/>
    </source>
</evidence>
<dbReference type="PANTHER" id="PTHR38339">
    <property type="entry name" value="TRANSGLUTAMINASE DOMAIN PROTEIN"/>
    <property type="match status" value="1"/>
</dbReference>